<name>A0A7Y0L3M1_9FIRM</name>
<evidence type="ECO:0000313" key="2">
    <source>
        <dbReference type="EMBL" id="NMP22707.1"/>
    </source>
</evidence>
<dbReference type="InterPro" id="IPR036291">
    <property type="entry name" value="NAD(P)-bd_dom_sf"/>
</dbReference>
<feature type="domain" description="Quinate/shikimate 5-dehydrogenase/glutamyl-tRNA reductase" evidence="1">
    <location>
        <begin position="141"/>
        <end position="257"/>
    </location>
</feature>
<organism evidence="2 3">
    <name type="scientific">Sulfobacillus harzensis</name>
    <dbReference type="NCBI Taxonomy" id="2729629"/>
    <lineage>
        <taxon>Bacteria</taxon>
        <taxon>Bacillati</taxon>
        <taxon>Bacillota</taxon>
        <taxon>Clostridia</taxon>
        <taxon>Eubacteriales</taxon>
        <taxon>Clostridiales Family XVII. Incertae Sedis</taxon>
        <taxon>Sulfobacillus</taxon>
    </lineage>
</organism>
<accession>A0A7Y0L3M1</accession>
<sequence length="360" mass="39024">MRKFAFIIHPLRFDDFARKYPITQHLPPKLVEWAFKQVGPVTAGHVTGVHSPTGEELEGWLLGLPLTPDILLNAPYEWVLKKLTASVQLAEKLGAEIVGLGAFTKIAGDRGITLSQRVGVPITTGNSYTTATAVQGTLMAAERMQIDLGQARATVIGATGSIGRAATFLLAEQVRQVTLVSRTEEDLKALAAEIRARHPAIKVDWTTHIPEAVRPADIVVAVSSATGTIVEPDDLKPGAVVTDVARPRNLSRVVMEQRHDVLVLDGGVIQVPGENADMGFDFGFPPKMVEACMAETMILALEGRLECFTLGPTIDVARVQEIRELGDKHGFSLAGFRRFERAIDDSEIERIRLAARSASA</sequence>
<dbReference type="SUPFAM" id="SSF51735">
    <property type="entry name" value="NAD(P)-binding Rossmann-fold domains"/>
    <property type="match status" value="1"/>
</dbReference>
<dbReference type="InterPro" id="IPR006151">
    <property type="entry name" value="Shikm_DH/Glu-tRNA_Rdtase"/>
</dbReference>
<dbReference type="Proteomes" id="UP000533476">
    <property type="component" value="Unassembled WGS sequence"/>
</dbReference>
<gene>
    <name evidence="2" type="ORF">HIJ39_10130</name>
</gene>
<evidence type="ECO:0000313" key="3">
    <source>
        <dbReference type="Proteomes" id="UP000533476"/>
    </source>
</evidence>
<dbReference type="Gene3D" id="3.40.50.720">
    <property type="entry name" value="NAD(P)-binding Rossmann-like Domain"/>
    <property type="match status" value="1"/>
</dbReference>
<dbReference type="RefSeq" id="WP_169099269.1">
    <property type="nucleotide sequence ID" value="NZ_JABBVZ010000029.1"/>
</dbReference>
<dbReference type="Pfam" id="PF01488">
    <property type="entry name" value="Shikimate_DH"/>
    <property type="match status" value="1"/>
</dbReference>
<dbReference type="EMBL" id="JABBVZ010000029">
    <property type="protein sequence ID" value="NMP22707.1"/>
    <property type="molecule type" value="Genomic_DNA"/>
</dbReference>
<protein>
    <submittedName>
        <fullName evidence="2">NAD(P)H-binding protein</fullName>
    </submittedName>
</protein>
<reference evidence="2 3" key="1">
    <citation type="submission" date="2020-04" db="EMBL/GenBank/DDBJ databases">
        <authorList>
            <person name="Zhang R."/>
            <person name="Schippers A."/>
        </authorList>
    </citation>
    <scope>NUCLEOTIDE SEQUENCE [LARGE SCALE GENOMIC DNA]</scope>
    <source>
        <strain evidence="2 3">DSM 109850</strain>
    </source>
</reference>
<comment type="caution">
    <text evidence="2">The sequence shown here is derived from an EMBL/GenBank/DDBJ whole genome shotgun (WGS) entry which is preliminary data.</text>
</comment>
<dbReference type="AlphaFoldDB" id="A0A7Y0L3M1"/>
<keyword evidence="3" id="KW-1185">Reference proteome</keyword>
<proteinExistence type="predicted"/>
<evidence type="ECO:0000259" key="1">
    <source>
        <dbReference type="Pfam" id="PF01488"/>
    </source>
</evidence>